<feature type="transmembrane region" description="Helical" evidence="4">
    <location>
        <begin position="213"/>
        <end position="236"/>
    </location>
</feature>
<dbReference type="Proteomes" id="UP001193081">
    <property type="component" value="Unassembled WGS sequence"/>
</dbReference>
<keyword evidence="4" id="KW-1133">Transmembrane helix</keyword>
<name>A0ABS4DHJ0_9CHLR</name>
<gene>
    <name evidence="5" type="ORF">EYB53_024650</name>
</gene>
<dbReference type="InterPro" id="IPR011990">
    <property type="entry name" value="TPR-like_helical_dom_sf"/>
</dbReference>
<keyword evidence="4" id="KW-0472">Membrane</keyword>
<sequence>LAEALAIKTAVLGRQHRSTAVTLYELGRVTQAEGDYPAARQSLTEALAIHEAVLGHQHRDTAFTLHNLGVVAQAEGDYPAARQCFQEALAIYEAVLGRQHRDTAVTLHELGRVAQAEGDYPAARQYLAEALAIKTAVLGRQHRETAVTLHELGNVAQAEDDYPAARQSFQEALAIKTAVLGRQHRSTQITAQALRDLRFEAVENTAWCAGLSWLLLPWLSGLIAAVAILSMGWLGYWKFHLATRSVHILLRVLLGLGAAQMLLWLTGQLFGDLPISVIYLAQIIGASIGIAWPWLRSRLRRKQTRGNRTHP</sequence>
<keyword evidence="1" id="KW-0677">Repeat</keyword>
<keyword evidence="2 3" id="KW-0802">TPR repeat</keyword>
<dbReference type="Pfam" id="PF13374">
    <property type="entry name" value="TPR_10"/>
    <property type="match status" value="1"/>
</dbReference>
<dbReference type="SUPFAM" id="SSF48452">
    <property type="entry name" value="TPR-like"/>
    <property type="match status" value="1"/>
</dbReference>
<evidence type="ECO:0000256" key="4">
    <source>
        <dbReference type="SAM" id="Phobius"/>
    </source>
</evidence>
<dbReference type="SMART" id="SM00028">
    <property type="entry name" value="TPR"/>
    <property type="match status" value="4"/>
</dbReference>
<dbReference type="PANTHER" id="PTHR45641:SF19">
    <property type="entry name" value="NEPHROCYSTIN-3"/>
    <property type="match status" value="1"/>
</dbReference>
<dbReference type="RefSeq" id="WP_135482153.1">
    <property type="nucleotide sequence ID" value="NZ_SIJK02000115.1"/>
</dbReference>
<proteinExistence type="predicted"/>
<accession>A0ABS4DHJ0</accession>
<evidence type="ECO:0000313" key="5">
    <source>
        <dbReference type="EMBL" id="MBP1468922.1"/>
    </source>
</evidence>
<evidence type="ECO:0000256" key="2">
    <source>
        <dbReference type="ARBA" id="ARBA00022803"/>
    </source>
</evidence>
<dbReference type="EMBL" id="SIJK02000115">
    <property type="protein sequence ID" value="MBP1468922.1"/>
    <property type="molecule type" value="Genomic_DNA"/>
</dbReference>
<dbReference type="PROSITE" id="PS50005">
    <property type="entry name" value="TPR"/>
    <property type="match status" value="1"/>
</dbReference>
<keyword evidence="4" id="KW-0812">Transmembrane</keyword>
<feature type="transmembrane region" description="Helical" evidence="4">
    <location>
        <begin position="248"/>
        <end position="267"/>
    </location>
</feature>
<feature type="transmembrane region" description="Helical" evidence="4">
    <location>
        <begin position="273"/>
        <end position="295"/>
    </location>
</feature>
<reference evidence="5 6" key="1">
    <citation type="submission" date="2021-03" db="EMBL/GenBank/DDBJ databases">
        <authorList>
            <person name="Grouzdev D.S."/>
        </authorList>
    </citation>
    <scope>NUCLEOTIDE SEQUENCE [LARGE SCALE GENOMIC DNA]</scope>
    <source>
        <strain evidence="5 6">M50-1</strain>
    </source>
</reference>
<evidence type="ECO:0000256" key="3">
    <source>
        <dbReference type="PROSITE-ProRule" id="PRU00339"/>
    </source>
</evidence>
<dbReference type="Gene3D" id="1.25.40.10">
    <property type="entry name" value="Tetratricopeptide repeat domain"/>
    <property type="match status" value="2"/>
</dbReference>
<feature type="repeat" description="TPR" evidence="3">
    <location>
        <begin position="62"/>
        <end position="95"/>
    </location>
</feature>
<evidence type="ECO:0000256" key="1">
    <source>
        <dbReference type="ARBA" id="ARBA00022737"/>
    </source>
</evidence>
<evidence type="ECO:0000313" key="6">
    <source>
        <dbReference type="Proteomes" id="UP001193081"/>
    </source>
</evidence>
<feature type="non-terminal residue" evidence="5">
    <location>
        <position position="1"/>
    </location>
</feature>
<dbReference type="Pfam" id="PF13424">
    <property type="entry name" value="TPR_12"/>
    <property type="match status" value="2"/>
</dbReference>
<dbReference type="PANTHER" id="PTHR45641">
    <property type="entry name" value="TETRATRICOPEPTIDE REPEAT PROTEIN (AFU_ORTHOLOGUE AFUA_6G03870)"/>
    <property type="match status" value="1"/>
</dbReference>
<protein>
    <submittedName>
        <fullName evidence="5">Tetratricopeptide repeat protein</fullName>
    </submittedName>
</protein>
<dbReference type="InterPro" id="IPR019734">
    <property type="entry name" value="TPR_rpt"/>
</dbReference>
<keyword evidence="6" id="KW-1185">Reference proteome</keyword>
<organism evidence="5 6">
    <name type="scientific">Candidatus Chloroploca mongolica</name>
    <dbReference type="NCBI Taxonomy" id="2528176"/>
    <lineage>
        <taxon>Bacteria</taxon>
        <taxon>Bacillati</taxon>
        <taxon>Chloroflexota</taxon>
        <taxon>Chloroflexia</taxon>
        <taxon>Chloroflexales</taxon>
        <taxon>Chloroflexineae</taxon>
        <taxon>Oscillochloridaceae</taxon>
        <taxon>Candidatus Chloroploca</taxon>
    </lineage>
</organism>
<comment type="caution">
    <text evidence="5">The sequence shown here is derived from an EMBL/GenBank/DDBJ whole genome shotgun (WGS) entry which is preliminary data.</text>
</comment>